<dbReference type="SUPFAM" id="SSF47240">
    <property type="entry name" value="Ferritin-like"/>
    <property type="match status" value="1"/>
</dbReference>
<reference evidence="1 2" key="1">
    <citation type="submission" date="2017-07" db="EMBL/GenBank/DDBJ databases">
        <title>Genome sequencing and assembly of Paenibacillus rigui.</title>
        <authorList>
            <person name="Mayilraj S."/>
        </authorList>
    </citation>
    <scope>NUCLEOTIDE SEQUENCE [LARGE SCALE GENOMIC DNA]</scope>
    <source>
        <strain evidence="1 2">JCM 16352</strain>
    </source>
</reference>
<evidence type="ECO:0000313" key="2">
    <source>
        <dbReference type="Proteomes" id="UP000215509"/>
    </source>
</evidence>
<dbReference type="CDD" id="cd00657">
    <property type="entry name" value="Ferritin_like"/>
    <property type="match status" value="1"/>
</dbReference>
<comment type="caution">
    <text evidence="1">The sequence shown here is derived from an EMBL/GenBank/DDBJ whole genome shotgun (WGS) entry which is preliminary data.</text>
</comment>
<dbReference type="EMBL" id="NMQW01000046">
    <property type="protein sequence ID" value="OXM83492.1"/>
    <property type="molecule type" value="Genomic_DNA"/>
</dbReference>
<name>A0A229UJD6_9BACL</name>
<dbReference type="OrthoDB" id="3231985at2"/>
<evidence type="ECO:0008006" key="3">
    <source>
        <dbReference type="Google" id="ProtNLM"/>
    </source>
</evidence>
<dbReference type="Proteomes" id="UP000215509">
    <property type="component" value="Unassembled WGS sequence"/>
</dbReference>
<proteinExistence type="predicted"/>
<dbReference type="InterPro" id="IPR009078">
    <property type="entry name" value="Ferritin-like_SF"/>
</dbReference>
<protein>
    <recommendedName>
        <fullName evidence="3">Rubrerythrin family protein</fullName>
    </recommendedName>
</protein>
<keyword evidence="2" id="KW-1185">Reference proteome</keyword>
<sequence>MHTKALSPHETAYLSDKLPYRDFRRLMAQLQWSVNHTATRIRAYAALVKLAPTAEQADEFERMMQEEKAYFALLEQFFVELQGVPPKAEPAALTFSTYEGGLRQAILWEREAIRQYRDTYLLTPSRRVRDLFWYGMSDGADHLAGLMLLLLPSPTDASYI</sequence>
<dbReference type="RefSeq" id="WP_094017709.1">
    <property type="nucleotide sequence ID" value="NZ_NMQW01000046.1"/>
</dbReference>
<organism evidence="1 2">
    <name type="scientific">Paenibacillus rigui</name>
    <dbReference type="NCBI Taxonomy" id="554312"/>
    <lineage>
        <taxon>Bacteria</taxon>
        <taxon>Bacillati</taxon>
        <taxon>Bacillota</taxon>
        <taxon>Bacilli</taxon>
        <taxon>Bacillales</taxon>
        <taxon>Paenibacillaceae</taxon>
        <taxon>Paenibacillus</taxon>
    </lineage>
</organism>
<gene>
    <name evidence="1" type="ORF">CF651_25570</name>
</gene>
<evidence type="ECO:0000313" key="1">
    <source>
        <dbReference type="EMBL" id="OXM83492.1"/>
    </source>
</evidence>
<dbReference type="AlphaFoldDB" id="A0A229UJD6"/>
<accession>A0A229UJD6</accession>